<name>A0ABT1UNK9_9ACTN</name>
<dbReference type="EMBL" id="JANIAA010000001">
    <property type="protein sequence ID" value="MCQ8186713.1"/>
    <property type="molecule type" value="Genomic_DNA"/>
</dbReference>
<proteinExistence type="predicted"/>
<gene>
    <name evidence="1" type="ORF">NP777_00265</name>
</gene>
<organism evidence="1 2">
    <name type="scientific">Streptomyces rugosispiralis</name>
    <dbReference type="NCBI Taxonomy" id="2967341"/>
    <lineage>
        <taxon>Bacteria</taxon>
        <taxon>Bacillati</taxon>
        <taxon>Actinomycetota</taxon>
        <taxon>Actinomycetes</taxon>
        <taxon>Kitasatosporales</taxon>
        <taxon>Streptomycetaceae</taxon>
        <taxon>Streptomyces</taxon>
    </lineage>
</organism>
<protein>
    <submittedName>
        <fullName evidence="1">Uncharacterized protein</fullName>
    </submittedName>
</protein>
<sequence length="48" mass="5206">MVAADVRLSGALTALLAALPSLIEEMERTVPGEIDDPHCSRLIDLTDW</sequence>
<evidence type="ECO:0000313" key="1">
    <source>
        <dbReference type="EMBL" id="MCQ8186713.1"/>
    </source>
</evidence>
<comment type="caution">
    <text evidence="1">The sequence shown here is derived from an EMBL/GenBank/DDBJ whole genome shotgun (WGS) entry which is preliminary data.</text>
</comment>
<evidence type="ECO:0000313" key="2">
    <source>
        <dbReference type="Proteomes" id="UP001204746"/>
    </source>
</evidence>
<keyword evidence="2" id="KW-1185">Reference proteome</keyword>
<reference evidence="1 2" key="1">
    <citation type="submission" date="2022-07" db="EMBL/GenBank/DDBJ databases">
        <authorList>
            <person name="Phongsopitanun W."/>
            <person name="Tanasupawat S."/>
        </authorList>
    </citation>
    <scope>NUCLEOTIDE SEQUENCE [LARGE SCALE GENOMIC DNA]</scope>
    <source>
        <strain evidence="1 2">RCU-064</strain>
    </source>
</reference>
<dbReference type="Proteomes" id="UP001204746">
    <property type="component" value="Unassembled WGS sequence"/>
</dbReference>
<dbReference type="RefSeq" id="WP_256647917.1">
    <property type="nucleotide sequence ID" value="NZ_JANIAA010000001.1"/>
</dbReference>
<accession>A0ABT1UNK9</accession>